<evidence type="ECO:0000256" key="1">
    <source>
        <dbReference type="SAM" id="Phobius"/>
    </source>
</evidence>
<feature type="transmembrane region" description="Helical" evidence="1">
    <location>
        <begin position="873"/>
        <end position="892"/>
    </location>
</feature>
<keyword evidence="1 3" id="KW-0812">Transmembrane</keyword>
<feature type="transmembrane region" description="Helical" evidence="1">
    <location>
        <begin position="1154"/>
        <end position="1173"/>
    </location>
</feature>
<feature type="chain" id="PRO_5004201309" evidence="2">
    <location>
        <begin position="21"/>
        <end position="1308"/>
    </location>
</feature>
<dbReference type="PANTHER" id="PTHR11319">
    <property type="entry name" value="G PROTEIN-COUPLED RECEPTOR-RELATED"/>
    <property type="match status" value="1"/>
</dbReference>
<feature type="transmembrane region" description="Helical" evidence="1">
    <location>
        <begin position="1218"/>
        <end position="1244"/>
    </location>
</feature>
<organism evidence="3 4">
    <name type="scientific">Tetrahymena thermophila (strain SB210)</name>
    <dbReference type="NCBI Taxonomy" id="312017"/>
    <lineage>
        <taxon>Eukaryota</taxon>
        <taxon>Sar</taxon>
        <taxon>Alveolata</taxon>
        <taxon>Ciliophora</taxon>
        <taxon>Intramacronucleata</taxon>
        <taxon>Oligohymenophorea</taxon>
        <taxon>Hymenostomatida</taxon>
        <taxon>Tetrahymenina</taxon>
        <taxon>Tetrahymenidae</taxon>
        <taxon>Tetrahymena</taxon>
    </lineage>
</organism>
<evidence type="ECO:0000313" key="4">
    <source>
        <dbReference type="Proteomes" id="UP000009168"/>
    </source>
</evidence>
<accession>Q22SR5</accession>
<feature type="transmembrane region" description="Helical" evidence="1">
    <location>
        <begin position="1021"/>
        <end position="1040"/>
    </location>
</feature>
<dbReference type="PANTHER" id="PTHR11319:SF35">
    <property type="entry name" value="OUTER MEMBRANE PROTEIN PMPC-RELATED"/>
    <property type="match status" value="1"/>
</dbReference>
<dbReference type="OrthoDB" id="77931at2759"/>
<reference evidence="4" key="1">
    <citation type="journal article" date="2006" name="PLoS Biol.">
        <title>Macronuclear genome sequence of the ciliate Tetrahymena thermophila, a model eukaryote.</title>
        <authorList>
            <person name="Eisen J.A."/>
            <person name="Coyne R.S."/>
            <person name="Wu M."/>
            <person name="Wu D."/>
            <person name="Thiagarajan M."/>
            <person name="Wortman J.R."/>
            <person name="Badger J.H."/>
            <person name="Ren Q."/>
            <person name="Amedeo P."/>
            <person name="Jones K.M."/>
            <person name="Tallon L.J."/>
            <person name="Delcher A.L."/>
            <person name="Salzberg S.L."/>
            <person name="Silva J.C."/>
            <person name="Haas B.J."/>
            <person name="Majoros W.H."/>
            <person name="Farzad M."/>
            <person name="Carlton J.M."/>
            <person name="Smith R.K. Jr."/>
            <person name="Garg J."/>
            <person name="Pearlman R.E."/>
            <person name="Karrer K.M."/>
            <person name="Sun L."/>
            <person name="Manning G."/>
            <person name="Elde N.C."/>
            <person name="Turkewitz A.P."/>
            <person name="Asai D.J."/>
            <person name="Wilkes D.E."/>
            <person name="Wang Y."/>
            <person name="Cai H."/>
            <person name="Collins K."/>
            <person name="Stewart B.A."/>
            <person name="Lee S.R."/>
            <person name="Wilamowska K."/>
            <person name="Weinberg Z."/>
            <person name="Ruzzo W.L."/>
            <person name="Wloga D."/>
            <person name="Gaertig J."/>
            <person name="Frankel J."/>
            <person name="Tsao C.-C."/>
            <person name="Gorovsky M.A."/>
            <person name="Keeling P.J."/>
            <person name="Waller R.F."/>
            <person name="Patron N.J."/>
            <person name="Cherry J.M."/>
            <person name="Stover N.A."/>
            <person name="Krieger C.J."/>
            <person name="del Toro C."/>
            <person name="Ryder H.F."/>
            <person name="Williamson S.C."/>
            <person name="Barbeau R.A."/>
            <person name="Hamilton E.P."/>
            <person name="Orias E."/>
        </authorList>
    </citation>
    <scope>NUCLEOTIDE SEQUENCE [LARGE SCALE GENOMIC DNA]</scope>
    <source>
        <strain evidence="4">SB210</strain>
    </source>
</reference>
<gene>
    <name evidence="3" type="ORF">TTHERM_01138280</name>
</gene>
<dbReference type="HOGENOM" id="CLU_013710_0_0_1"/>
<name>Q22SR5_TETTS</name>
<dbReference type="EMBL" id="GG662842">
    <property type="protein sequence ID" value="EAR88310.3"/>
    <property type="molecule type" value="Genomic_DNA"/>
</dbReference>
<evidence type="ECO:0000313" key="3">
    <source>
        <dbReference type="EMBL" id="EAR88310.3"/>
    </source>
</evidence>
<feature type="transmembrane region" description="Helical" evidence="1">
    <location>
        <begin position="988"/>
        <end position="1012"/>
    </location>
</feature>
<keyword evidence="1" id="KW-1133">Transmembrane helix</keyword>
<feature type="transmembrane region" description="Helical" evidence="1">
    <location>
        <begin position="956"/>
        <end position="976"/>
    </location>
</feature>
<keyword evidence="1" id="KW-0472">Membrane</keyword>
<dbReference type="GeneID" id="7833001"/>
<keyword evidence="4" id="KW-1185">Reference proteome</keyword>
<dbReference type="Proteomes" id="UP000009168">
    <property type="component" value="Unassembled WGS sequence"/>
</dbReference>
<keyword evidence="2" id="KW-0732">Signal</keyword>
<sequence length="1308" mass="152985">MNFFRFYLIILVFFVQQTKSQDELNMKVIGDENCDKSVIQQLNEQNIIYFCQENNIMIGNQDKIAFDLNLKDQNLFSRIIIYNIKVASINNLILENIQFYQNDAFIYFNQIQDLEMLNISISKSMKSFYMLFNSDYITSITIKQIILKDIFIQKIKFQSYLIYINQISLINSQICSLNLIGDGKLAIKNYQKILNASFTQFEFTECPDSVFQSKQEINIESINLDLSYINISPTQIFNVLSFFVNSVQGKIKIDLISYQSSFVTNSYIEVIQFNSDLLTKQRANVEIDKLIYQNNDSNSSLYLDVKSLQSFFINELILEGLSGPIQYSRYQSLFKIFNTGIITIWLITIKNCENIKGPIFQVLYSQEIKTKLLILENSVIYSSFIVLEVIIDLTIENFQIRNIKFYGYLINAQQIYNLYFRFFILSESLINSKSLFNLKNINRSVFGEFAIVNVNTDQKQSMIFYYVLEPELIMKTILFRSSQANLQTENNLQFLTLDGSNYHFTMSKSKIINGSSINFGGCLNFINTFDTIQNQVIEIWGTTFQQCRSNYLGGAISGTSFIGIYNYFIECSSQIGGAIYVVQGLNSDIDQDHNKFQQNKAYLAANTFNKSPLKLKILEILEINQINFNDKNLFTQTNQYLYPGLTYVIRLSLEVDGEQHNEYTNNNNFGNLYQLLVSPSQNFISQTPNQLYSINFPFILWSAKDISFSGKQEIELEAIQIYLAQLYTLKESQYKVYNGCKEQGMEKVYLDKYSRTQFICQYCEQMKVSYYGVCQQCQVEYFQQCYGNYSELKSSYWRSIYSAEPQDIYYCSNNPSSCQGGSGIGNELCYEGHVGAQCLDCDLYGTYWNERFSKEGFFQCVKCSSISSNTIKIIVLLTILMLSLPFILYSTFKKLKNEILALYLSKMGIFFIRKTLQQQTLTSTYIKILLFHTQIYFISNQFTKVNILSTLFNFQFLFYNPLSSSFLSLNCLISQYKPESTNIGYTELLLTFIIPIFICSLTIIVSFCIFILKRKLFIRSLYMSILTFIYMFMIVFYSILLEKTLSSFFCLKLDKDKYYSLIDLSLECGNSSELYKIQCLSLVILILFLVVFPFVVFAKLIQSRKRLNKVKVKFTFGFLYIEYKTKFFYWEMVRIFVKSLIILFYVYLKQYPQISLTTISIILFCYVMALKSFNPFISSFLNNLEIISTIISNMILLSSTMYLQQNQNGDNNFQDFKIALYLIIQLCNMMFFFYCIWLIIMSFLEKYIQKLQKCLKWRCIQRLKSTDNMKINKNVKKMIICMKKMQINQKLDDSLQLLLSYELQNDLD</sequence>
<feature type="transmembrane region" description="Helical" evidence="1">
    <location>
        <begin position="1180"/>
        <end position="1198"/>
    </location>
</feature>
<dbReference type="InParanoid" id="Q22SR5"/>
<protein>
    <submittedName>
        <fullName evidence="3">Transmembrane protein, putative</fullName>
    </submittedName>
</protein>
<feature type="transmembrane region" description="Helical" evidence="1">
    <location>
        <begin position="1127"/>
        <end position="1148"/>
    </location>
</feature>
<dbReference type="RefSeq" id="XP_001008555.3">
    <property type="nucleotide sequence ID" value="XM_001008555.3"/>
</dbReference>
<feature type="transmembrane region" description="Helical" evidence="1">
    <location>
        <begin position="1080"/>
        <end position="1101"/>
    </location>
</feature>
<dbReference type="KEGG" id="tet:TTHERM_01138280"/>
<proteinExistence type="predicted"/>
<evidence type="ECO:0000256" key="2">
    <source>
        <dbReference type="SAM" id="SignalP"/>
    </source>
</evidence>
<feature type="signal peptide" evidence="2">
    <location>
        <begin position="1"/>
        <end position="20"/>
    </location>
</feature>